<proteinExistence type="predicted"/>
<dbReference type="EMBL" id="JARXRM010000045">
    <property type="protein sequence ID" value="MDH5824490.1"/>
    <property type="molecule type" value="Genomic_DNA"/>
</dbReference>
<comment type="caution">
    <text evidence="2">The sequence shown here is derived from an EMBL/GenBank/DDBJ whole genome shotgun (WGS) entry which is preliminary data.</text>
</comment>
<evidence type="ECO:0000259" key="1">
    <source>
        <dbReference type="Pfam" id="PF13338"/>
    </source>
</evidence>
<dbReference type="InterPro" id="IPR025159">
    <property type="entry name" value="AbiEi_N"/>
</dbReference>
<sequence>MWYKTSADIGFGQGFVSMPAAPASTQREQALSLLQRRGMMRLREFGEAGVTATTVSRLERDGAIVRLARGLYQLADADLDQQHTLAEVAKLIPRGVVCLTSALAFHGLTDQLPARVWVALDRKDWRPRIAYPPVRIVRFPAEQLAAGVERHLIEDIPVSIFGVAKTVADLFRYRRTVGEAVVIEALRATLRQRKATPADIAGFAKQAGVWKTMQPYLTTLTSDG</sequence>
<organism evidence="2 3">
    <name type="scientific">Luteimonas endophytica</name>
    <dbReference type="NCBI Taxonomy" id="3042023"/>
    <lineage>
        <taxon>Bacteria</taxon>
        <taxon>Pseudomonadati</taxon>
        <taxon>Pseudomonadota</taxon>
        <taxon>Gammaproteobacteria</taxon>
        <taxon>Lysobacterales</taxon>
        <taxon>Lysobacteraceae</taxon>
        <taxon>Luteimonas</taxon>
    </lineage>
</organism>
<protein>
    <submittedName>
        <fullName evidence="2">Type IV toxin-antitoxin system AbiEi family antitoxin domain-containing protein</fullName>
    </submittedName>
</protein>
<evidence type="ECO:0000313" key="3">
    <source>
        <dbReference type="Proteomes" id="UP001156940"/>
    </source>
</evidence>
<dbReference type="RefSeq" id="WP_280575817.1">
    <property type="nucleotide sequence ID" value="NZ_JARXRM010000045.1"/>
</dbReference>
<evidence type="ECO:0000313" key="2">
    <source>
        <dbReference type="EMBL" id="MDH5824490.1"/>
    </source>
</evidence>
<feature type="domain" description="AbiEi antitoxin N-terminal" evidence="1">
    <location>
        <begin position="29"/>
        <end position="75"/>
    </location>
</feature>
<dbReference type="Proteomes" id="UP001156940">
    <property type="component" value="Unassembled WGS sequence"/>
</dbReference>
<dbReference type="Pfam" id="PF13338">
    <property type="entry name" value="AbiEi_4"/>
    <property type="match status" value="1"/>
</dbReference>
<gene>
    <name evidence="2" type="ORF">QFW77_16060</name>
</gene>
<reference evidence="2 3" key="1">
    <citation type="submission" date="2023-04" db="EMBL/GenBank/DDBJ databases">
        <title>Luteimonas endophyticus RD2P54.</title>
        <authorList>
            <person name="Sun J.-Q."/>
        </authorList>
    </citation>
    <scope>NUCLEOTIDE SEQUENCE [LARGE SCALE GENOMIC DNA]</scope>
    <source>
        <strain evidence="2 3">RD2P54</strain>
    </source>
</reference>
<name>A0ABT6JCC4_9GAMM</name>
<keyword evidence="3" id="KW-1185">Reference proteome</keyword>
<accession>A0ABT6JCC4</accession>